<reference evidence="2 3" key="1">
    <citation type="submission" date="2018-08" db="EMBL/GenBank/DDBJ databases">
        <title>A genome reference for cultivated species of the human gut microbiota.</title>
        <authorList>
            <person name="Zou Y."/>
            <person name="Xue W."/>
            <person name="Luo G."/>
        </authorList>
    </citation>
    <scope>NUCLEOTIDE SEQUENCE [LARGE SCALE GENOMIC DNA]</scope>
    <source>
        <strain evidence="2 3">AF22-21</strain>
    </source>
</reference>
<evidence type="ECO:0000313" key="3">
    <source>
        <dbReference type="Proteomes" id="UP000283295"/>
    </source>
</evidence>
<name>A0A3R5WJZ4_9FIRM</name>
<dbReference type="NCBIfam" id="TIGR02543">
    <property type="entry name" value="List_Bact_rpt"/>
    <property type="match status" value="2"/>
</dbReference>
<sequence>MGVYELKVVYCAGWGDKNRTECFSRCRALASVTFAKNSNCSVIENYAFAGCKSLGSIKLPAAVTELQSGVFINCPRLVLIDIAADDIDVYFDTFATNAYCADEGAYWSDWEDLGEFSGEIYVNSSVLKGKILEDCKIWNYDLNDCKDGIVPSDGLIVRKYTVELLARGSSGLTTVASKMVGYNDNFKISDFSPKAPDGYDYSWIMFGKSGEYGVENIHIGSNVSVSRLTKNGKISLIGLLNEHVYSVNYDANGGNGKMSAQEEVKYFSDIVLRKNVMSRRGYVFGGWNTKADGTGTSYSDGETVRSVTNEDEVTLYAQWKKMETITYSLPTSIKNGKFVCSGYGVRAYSGDVEKVLSYKDAVDKKNASGQEKVSDELTYSYVDGDDQEQILTKKWEDIAVFTGWRYAAQTDDIVSFRFPGTEASSDHNGGSDMTVTESVLFIPDIIYKDLTIGFETGDGEMADVVSEHGQLSVDALQNNTVKEGYEFAGWTVEQMSSETDKKILISAADIARGGMLDENDIYALYMFADENLHVELKPVWSKLSTYKIQFRANGGSGSMKQVTYICGENRKLPECTFNRKGYIFAGWAVAGEDGISYADGAVICRTAEEGDIRLTAVWSKLNYTLIYDPNGGEGYMPNQTVASQELHSLKKVGYIKEGAEFLEWNTRADGSGMSYPDGSNMMHAVKEEGETFTLYAIWNPNIVTLTFNANGGAVAKTSKQVQFGEPCGTLPIPKRSGWAFQGWFTRTKGGTQYTSDMVIDMDCDILLYARWEPQKYTVTFNANGGKLDGVSTMEAAAGKPLGQFPAVTRKGYELDGWYTANEGGSKVNMVYKVNSNITLFAHWKATSKKVRIVMNVVKIAGAKGYELQYSTSAGFAGAVTLTDKMTGAGSYTREVGNLKAGTRYYFRVRSYAVKRGKKVYGSWSSVQSKMTSK</sequence>
<evidence type="ECO:0000313" key="2">
    <source>
        <dbReference type="EMBL" id="RGS35353.1"/>
    </source>
</evidence>
<dbReference type="EMBL" id="QRVK01000067">
    <property type="protein sequence ID" value="RGS35353.1"/>
    <property type="molecule type" value="Genomic_DNA"/>
</dbReference>
<dbReference type="Pfam" id="PF09479">
    <property type="entry name" value="Flg_new"/>
    <property type="match status" value="6"/>
</dbReference>
<evidence type="ECO:0000256" key="1">
    <source>
        <dbReference type="ARBA" id="ARBA00004196"/>
    </source>
</evidence>
<dbReference type="Gene3D" id="2.60.40.4270">
    <property type="entry name" value="Listeria-Bacteroides repeat domain"/>
    <property type="match status" value="5"/>
</dbReference>
<dbReference type="CDD" id="cd00063">
    <property type="entry name" value="FN3"/>
    <property type="match status" value="1"/>
</dbReference>
<dbReference type="AlphaFoldDB" id="A0A3R5WJZ4"/>
<dbReference type="Pfam" id="PF13306">
    <property type="entry name" value="LRR_5"/>
    <property type="match status" value="1"/>
</dbReference>
<dbReference type="InterPro" id="IPR032675">
    <property type="entry name" value="LRR_dom_sf"/>
</dbReference>
<protein>
    <recommendedName>
        <fullName evidence="4">Internalin-A</fullName>
    </recommendedName>
</protein>
<proteinExistence type="predicted"/>
<organism evidence="2 3">
    <name type="scientific">Coprococcus eutactus</name>
    <dbReference type="NCBI Taxonomy" id="33043"/>
    <lineage>
        <taxon>Bacteria</taxon>
        <taxon>Bacillati</taxon>
        <taxon>Bacillota</taxon>
        <taxon>Clostridia</taxon>
        <taxon>Lachnospirales</taxon>
        <taxon>Lachnospiraceae</taxon>
        <taxon>Coprococcus</taxon>
    </lineage>
</organism>
<dbReference type="Gene3D" id="3.80.10.10">
    <property type="entry name" value="Ribonuclease Inhibitor"/>
    <property type="match status" value="1"/>
</dbReference>
<dbReference type="Gene3D" id="2.60.40.10">
    <property type="entry name" value="Immunoglobulins"/>
    <property type="match status" value="1"/>
</dbReference>
<dbReference type="InterPro" id="IPR013783">
    <property type="entry name" value="Ig-like_fold"/>
</dbReference>
<dbReference type="SUPFAM" id="SSF52058">
    <property type="entry name" value="L domain-like"/>
    <property type="match status" value="1"/>
</dbReference>
<dbReference type="Proteomes" id="UP000283295">
    <property type="component" value="Unassembled WGS sequence"/>
</dbReference>
<gene>
    <name evidence="2" type="ORF">DWX94_13880</name>
</gene>
<dbReference type="InterPro" id="IPR036116">
    <property type="entry name" value="FN3_sf"/>
</dbReference>
<comment type="subcellular location">
    <subcellularLocation>
        <location evidence="1">Cell envelope</location>
    </subcellularLocation>
</comment>
<dbReference type="InterPro" id="IPR026906">
    <property type="entry name" value="LRR_5"/>
</dbReference>
<dbReference type="InterPro" id="IPR042229">
    <property type="entry name" value="Listeria/Bacterioides_rpt_sf"/>
</dbReference>
<dbReference type="SUPFAM" id="SSF49265">
    <property type="entry name" value="Fibronectin type III"/>
    <property type="match status" value="1"/>
</dbReference>
<dbReference type="InterPro" id="IPR003961">
    <property type="entry name" value="FN3_dom"/>
</dbReference>
<dbReference type="InterPro" id="IPR013378">
    <property type="entry name" value="InlB-like_B-rpt"/>
</dbReference>
<evidence type="ECO:0008006" key="4">
    <source>
        <dbReference type="Google" id="ProtNLM"/>
    </source>
</evidence>
<accession>A0A3R5WJZ4</accession>
<comment type="caution">
    <text evidence="2">The sequence shown here is derived from an EMBL/GenBank/DDBJ whole genome shotgun (WGS) entry which is preliminary data.</text>
</comment>
<dbReference type="GO" id="GO:0030313">
    <property type="term" value="C:cell envelope"/>
    <property type="evidence" value="ECO:0007669"/>
    <property type="project" value="UniProtKB-SubCell"/>
</dbReference>